<name>A0A327XW99_9RHOB</name>
<dbReference type="GO" id="GO:0003700">
    <property type="term" value="F:DNA-binding transcription factor activity"/>
    <property type="evidence" value="ECO:0007669"/>
    <property type="project" value="InterPro"/>
</dbReference>
<dbReference type="CDD" id="cd04301">
    <property type="entry name" value="NAT_SF"/>
    <property type="match status" value="1"/>
</dbReference>
<feature type="domain" description="N-acetyltransferase" evidence="3">
    <location>
        <begin position="147"/>
        <end position="294"/>
    </location>
</feature>
<keyword evidence="4" id="KW-0238">DNA-binding</keyword>
<accession>A0A327XW99</accession>
<dbReference type="Proteomes" id="UP000249165">
    <property type="component" value="Unassembled WGS sequence"/>
</dbReference>
<sequence length="294" mass="32087">MHDCLTDPIARTRRFHRAVTTESGVLDSSFLGRGRPLGPARVLNAIGHGRQDVADIRAFLRLDSGLMSRLLRGLEDEGLITLHSAPNDARRRLATLTDAGAAEFAAYESLSDAQVSGILNRHARPEALLAAMDIVATALGIDRTEIVETPPTDPRAIACLTAYYDELAQRLATGFDVSLSADPETQDMTPPRGAFLLALSDGMPIGCVGLKATDKGYAEVKRLWTAPAARGMGLAKRLMDQLETRARTLGITRLRLDSNSALLEAIAMYRKAGWTEIDRFNDDPYPDHFFEKAL</sequence>
<keyword evidence="1" id="KW-0808">Transferase</keyword>
<comment type="caution">
    <text evidence="4">The sequence shown here is derived from an EMBL/GenBank/DDBJ whole genome shotgun (WGS) entry which is preliminary data.</text>
</comment>
<dbReference type="Gene3D" id="3.40.630.30">
    <property type="match status" value="1"/>
</dbReference>
<dbReference type="InterPro" id="IPR016181">
    <property type="entry name" value="Acyl_CoA_acyltransferase"/>
</dbReference>
<proteinExistence type="predicted"/>
<dbReference type="InterPro" id="IPR036388">
    <property type="entry name" value="WH-like_DNA-bd_sf"/>
</dbReference>
<keyword evidence="5" id="KW-1185">Reference proteome</keyword>
<dbReference type="PANTHER" id="PTHR43877">
    <property type="entry name" value="AMINOALKYLPHOSPHONATE N-ACETYLTRANSFERASE-RELATED-RELATED"/>
    <property type="match status" value="1"/>
</dbReference>
<keyword evidence="2" id="KW-0012">Acyltransferase</keyword>
<gene>
    <name evidence="4" type="ORF">ATI53_104315</name>
</gene>
<reference evidence="4 5" key="1">
    <citation type="submission" date="2018-06" db="EMBL/GenBank/DDBJ databases">
        <title>Genomic Encyclopedia of Archaeal and Bacterial Type Strains, Phase II (KMG-II): from individual species to whole genera.</title>
        <authorList>
            <person name="Goeker M."/>
        </authorList>
    </citation>
    <scope>NUCLEOTIDE SEQUENCE [LARGE SCALE GENOMIC DNA]</scope>
    <source>
        <strain evidence="4 5">DSM 22011</strain>
    </source>
</reference>
<dbReference type="GO" id="GO:0003677">
    <property type="term" value="F:DNA binding"/>
    <property type="evidence" value="ECO:0007669"/>
    <property type="project" value="UniProtKB-KW"/>
</dbReference>
<protein>
    <submittedName>
        <fullName evidence="4">DNA-binding MarR family transcriptional regulator</fullName>
    </submittedName>
</protein>
<dbReference type="GO" id="GO:0016747">
    <property type="term" value="F:acyltransferase activity, transferring groups other than amino-acyl groups"/>
    <property type="evidence" value="ECO:0007669"/>
    <property type="project" value="InterPro"/>
</dbReference>
<dbReference type="RefSeq" id="WP_111551023.1">
    <property type="nucleotide sequence ID" value="NZ_LIQE01000041.1"/>
</dbReference>
<dbReference type="Pfam" id="PF00583">
    <property type="entry name" value="Acetyltransf_1"/>
    <property type="match status" value="1"/>
</dbReference>
<organism evidence="4 5">
    <name type="scientific">Salipiger aestuarii</name>
    <dbReference type="NCBI Taxonomy" id="568098"/>
    <lineage>
        <taxon>Bacteria</taxon>
        <taxon>Pseudomonadati</taxon>
        <taxon>Pseudomonadota</taxon>
        <taxon>Alphaproteobacteria</taxon>
        <taxon>Rhodobacterales</taxon>
        <taxon>Roseobacteraceae</taxon>
        <taxon>Salipiger</taxon>
    </lineage>
</organism>
<dbReference type="PROSITE" id="PS51186">
    <property type="entry name" value="GNAT"/>
    <property type="match status" value="1"/>
</dbReference>
<dbReference type="Gene3D" id="1.10.10.10">
    <property type="entry name" value="Winged helix-like DNA-binding domain superfamily/Winged helix DNA-binding domain"/>
    <property type="match status" value="1"/>
</dbReference>
<dbReference type="Pfam" id="PF12802">
    <property type="entry name" value="MarR_2"/>
    <property type="match status" value="1"/>
</dbReference>
<dbReference type="InterPro" id="IPR050832">
    <property type="entry name" value="Bact_Acetyltransf"/>
</dbReference>
<evidence type="ECO:0000256" key="2">
    <source>
        <dbReference type="ARBA" id="ARBA00023315"/>
    </source>
</evidence>
<dbReference type="InterPro" id="IPR000182">
    <property type="entry name" value="GNAT_dom"/>
</dbReference>
<evidence type="ECO:0000313" key="4">
    <source>
        <dbReference type="EMBL" id="RAK12377.1"/>
    </source>
</evidence>
<evidence type="ECO:0000256" key="1">
    <source>
        <dbReference type="ARBA" id="ARBA00022679"/>
    </source>
</evidence>
<dbReference type="InterPro" id="IPR036390">
    <property type="entry name" value="WH_DNA-bd_sf"/>
</dbReference>
<dbReference type="AlphaFoldDB" id="A0A327XW99"/>
<evidence type="ECO:0000259" key="3">
    <source>
        <dbReference type="PROSITE" id="PS51186"/>
    </source>
</evidence>
<dbReference type="EMBL" id="QLMG01000043">
    <property type="protein sequence ID" value="RAK12377.1"/>
    <property type="molecule type" value="Genomic_DNA"/>
</dbReference>
<dbReference type="SUPFAM" id="SSF55729">
    <property type="entry name" value="Acyl-CoA N-acyltransferases (Nat)"/>
    <property type="match status" value="1"/>
</dbReference>
<dbReference type="InterPro" id="IPR000835">
    <property type="entry name" value="HTH_MarR-typ"/>
</dbReference>
<dbReference type="OrthoDB" id="2436196at2"/>
<dbReference type="SUPFAM" id="SSF46785">
    <property type="entry name" value="Winged helix' DNA-binding domain"/>
    <property type="match status" value="1"/>
</dbReference>
<evidence type="ECO:0000313" key="5">
    <source>
        <dbReference type="Proteomes" id="UP000249165"/>
    </source>
</evidence>
<dbReference type="PANTHER" id="PTHR43877:SF2">
    <property type="entry name" value="AMINOALKYLPHOSPHONATE N-ACETYLTRANSFERASE-RELATED"/>
    <property type="match status" value="1"/>
</dbReference>